<dbReference type="GO" id="GO:0003682">
    <property type="term" value="F:chromatin binding"/>
    <property type="evidence" value="ECO:0007669"/>
    <property type="project" value="TreeGrafter"/>
</dbReference>
<dbReference type="InterPro" id="IPR019787">
    <property type="entry name" value="Znf_PHD-finger"/>
</dbReference>
<sequence>MSGKRKQIHGRNPSRGDKEGGLLPVRVGGRIKKAKTIFDPSESLYPKKRRMELIQTPKQLKKPEDMPKRKRKDSHSAARMVSNGEDSSSERKGLSFYQGWCLICLKNHPKLITCKTCSYKAHFECLDKRSGTKFEDLENNWHCPQCKFCTVCQKTADFGILTQCTRCYEFYHNTCHRPRIITKGSQRDKWICRYCRQEDASGVSSESGLDESASSGEATPAKRTSPDKDNKEDPKDGKKEGKASPDQSEHDSSSEKMVTSTLDPVPDASSWTSLEVYNYFSRHFPNEAEVFREQEIDGASLVLMKRDDVVSGLKLKLGPAIRIYRHVLMLQKRSSDPRLSWF</sequence>
<reference evidence="5" key="1">
    <citation type="submission" date="2022-08" db="UniProtKB">
        <authorList>
            <consortium name="EnsemblMetazoa"/>
        </authorList>
    </citation>
    <scope>IDENTIFICATION</scope>
    <source>
        <strain evidence="5">Israel</strain>
    </source>
</reference>
<evidence type="ECO:0000256" key="2">
    <source>
        <dbReference type="ARBA" id="ARBA00022771"/>
    </source>
</evidence>
<evidence type="ECO:0000313" key="5">
    <source>
        <dbReference type="EnsemblMetazoa" id="PPAI004970-PA"/>
    </source>
</evidence>
<dbReference type="AlphaFoldDB" id="A0A1B0DB73"/>
<feature type="region of interest" description="Disordered" evidence="4">
    <location>
        <begin position="202"/>
        <end position="264"/>
    </location>
</feature>
<keyword evidence="6" id="KW-1185">Reference proteome</keyword>
<evidence type="ECO:0000313" key="6">
    <source>
        <dbReference type="Proteomes" id="UP000092462"/>
    </source>
</evidence>
<dbReference type="PANTHER" id="PTHR12247:SF139">
    <property type="entry name" value="ATHERIN-RELATED"/>
    <property type="match status" value="1"/>
</dbReference>
<evidence type="ECO:0000256" key="4">
    <source>
        <dbReference type="SAM" id="MobiDB-lite"/>
    </source>
</evidence>
<keyword evidence="3" id="KW-0862">Zinc</keyword>
<dbReference type="InterPro" id="IPR013761">
    <property type="entry name" value="SAM/pointed_sf"/>
</dbReference>
<feature type="compositionally biased region" description="Basic and acidic residues" evidence="4">
    <location>
        <begin position="224"/>
        <end position="254"/>
    </location>
</feature>
<dbReference type="EMBL" id="AJVK01004642">
    <property type="status" value="NOT_ANNOTATED_CDS"/>
    <property type="molecule type" value="Genomic_DNA"/>
</dbReference>
<dbReference type="Pfam" id="PF00628">
    <property type="entry name" value="PHD"/>
    <property type="match status" value="1"/>
</dbReference>
<proteinExistence type="predicted"/>
<accession>A0A1B0DB73</accession>
<dbReference type="InterPro" id="IPR011011">
    <property type="entry name" value="Znf_FYVE_PHD"/>
</dbReference>
<dbReference type="InterPro" id="IPR001841">
    <property type="entry name" value="Znf_RING"/>
</dbReference>
<dbReference type="Gene3D" id="3.30.40.10">
    <property type="entry name" value="Zinc/RING finger domain, C3HC4 (zinc finger)"/>
    <property type="match status" value="2"/>
</dbReference>
<dbReference type="EnsemblMetazoa" id="PPAI004970-RA">
    <property type="protein sequence ID" value="PPAI004970-PA"/>
    <property type="gene ID" value="PPAI004970"/>
</dbReference>
<protein>
    <submittedName>
        <fullName evidence="5">Uncharacterized protein</fullName>
    </submittedName>
</protein>
<dbReference type="VEuPathDB" id="VectorBase:PPAPM1_003058"/>
<dbReference type="Gene3D" id="1.10.150.50">
    <property type="entry name" value="Transcription Factor, Ets-1"/>
    <property type="match status" value="1"/>
</dbReference>
<dbReference type="PROSITE" id="PS50903">
    <property type="entry name" value="RUBREDOXIN_LIKE"/>
    <property type="match status" value="1"/>
</dbReference>
<dbReference type="SMART" id="SM00249">
    <property type="entry name" value="PHD"/>
    <property type="match status" value="2"/>
</dbReference>
<keyword evidence="2" id="KW-0863">Zinc-finger</keyword>
<dbReference type="GO" id="GO:0005634">
    <property type="term" value="C:nucleus"/>
    <property type="evidence" value="ECO:0007669"/>
    <property type="project" value="TreeGrafter"/>
</dbReference>
<evidence type="ECO:0000256" key="3">
    <source>
        <dbReference type="ARBA" id="ARBA00022833"/>
    </source>
</evidence>
<feature type="region of interest" description="Disordered" evidence="4">
    <location>
        <begin position="38"/>
        <end position="91"/>
    </location>
</feature>
<name>A0A1B0DB73_PHLPP</name>
<evidence type="ECO:0000256" key="1">
    <source>
        <dbReference type="ARBA" id="ARBA00022723"/>
    </source>
</evidence>
<dbReference type="InterPro" id="IPR001965">
    <property type="entry name" value="Znf_PHD"/>
</dbReference>
<feature type="region of interest" description="Disordered" evidence="4">
    <location>
        <begin position="1"/>
        <end position="26"/>
    </location>
</feature>
<dbReference type="SUPFAM" id="SSF47769">
    <property type="entry name" value="SAM/Pointed domain"/>
    <property type="match status" value="1"/>
</dbReference>
<keyword evidence="1" id="KW-0479">Metal-binding</keyword>
<dbReference type="PROSITE" id="PS50016">
    <property type="entry name" value="ZF_PHD_2"/>
    <property type="match status" value="2"/>
</dbReference>
<dbReference type="GO" id="GO:0045892">
    <property type="term" value="P:negative regulation of DNA-templated transcription"/>
    <property type="evidence" value="ECO:0007669"/>
    <property type="project" value="TreeGrafter"/>
</dbReference>
<dbReference type="GO" id="GO:0005506">
    <property type="term" value="F:iron ion binding"/>
    <property type="evidence" value="ECO:0007669"/>
    <property type="project" value="InterPro"/>
</dbReference>
<dbReference type="GO" id="GO:0008270">
    <property type="term" value="F:zinc ion binding"/>
    <property type="evidence" value="ECO:0007669"/>
    <property type="project" value="UniProtKB-KW"/>
</dbReference>
<dbReference type="PANTHER" id="PTHR12247">
    <property type="entry name" value="POLYCOMB GROUP PROTEIN"/>
    <property type="match status" value="1"/>
</dbReference>
<dbReference type="PROSITE" id="PS50089">
    <property type="entry name" value="ZF_RING_2"/>
    <property type="match status" value="1"/>
</dbReference>
<dbReference type="GO" id="GO:0042393">
    <property type="term" value="F:histone binding"/>
    <property type="evidence" value="ECO:0007669"/>
    <property type="project" value="TreeGrafter"/>
</dbReference>
<dbReference type="InterPro" id="IPR050548">
    <property type="entry name" value="PcG_chromatin_remod_factors"/>
</dbReference>
<organism evidence="5 6">
    <name type="scientific">Phlebotomus papatasi</name>
    <name type="common">Sandfly</name>
    <dbReference type="NCBI Taxonomy" id="29031"/>
    <lineage>
        <taxon>Eukaryota</taxon>
        <taxon>Metazoa</taxon>
        <taxon>Ecdysozoa</taxon>
        <taxon>Arthropoda</taxon>
        <taxon>Hexapoda</taxon>
        <taxon>Insecta</taxon>
        <taxon>Pterygota</taxon>
        <taxon>Neoptera</taxon>
        <taxon>Endopterygota</taxon>
        <taxon>Diptera</taxon>
        <taxon>Nematocera</taxon>
        <taxon>Psychodoidea</taxon>
        <taxon>Psychodidae</taxon>
        <taxon>Phlebotomus</taxon>
        <taxon>Phlebotomus</taxon>
    </lineage>
</organism>
<dbReference type="InterPro" id="IPR013083">
    <property type="entry name" value="Znf_RING/FYVE/PHD"/>
</dbReference>
<feature type="compositionally biased region" description="Low complexity" evidence="4">
    <location>
        <begin position="204"/>
        <end position="218"/>
    </location>
</feature>
<dbReference type="VEuPathDB" id="VectorBase:PPAI004970"/>
<dbReference type="SUPFAM" id="SSF57903">
    <property type="entry name" value="FYVE/PHD zinc finger"/>
    <property type="match status" value="2"/>
</dbReference>
<dbReference type="Proteomes" id="UP000092462">
    <property type="component" value="Unassembled WGS sequence"/>
</dbReference>
<dbReference type="InterPro" id="IPR024934">
    <property type="entry name" value="Rubredoxin-like_dom"/>
</dbReference>